<dbReference type="PROSITE" id="PS50012">
    <property type="entry name" value="RCC1_3"/>
    <property type="match status" value="3"/>
</dbReference>
<evidence type="ECO:0000256" key="1">
    <source>
        <dbReference type="ARBA" id="ARBA00022737"/>
    </source>
</evidence>
<keyword evidence="5" id="KW-1185">Reference proteome</keyword>
<feature type="repeat" description="RCC1" evidence="2">
    <location>
        <begin position="6"/>
        <end position="58"/>
    </location>
</feature>
<protein>
    <submittedName>
        <fullName evidence="4">HERC5 ligase</fullName>
    </submittedName>
</protein>
<name>A0A7K6CKJ1_PTIVI</name>
<keyword evidence="1" id="KW-0677">Repeat</keyword>
<dbReference type="PANTHER" id="PTHR22870">
    <property type="entry name" value="REGULATOR OF CHROMOSOME CONDENSATION"/>
    <property type="match status" value="1"/>
</dbReference>
<reference evidence="4 5" key="1">
    <citation type="submission" date="2019-09" db="EMBL/GenBank/DDBJ databases">
        <title>Bird 10,000 Genomes (B10K) Project - Family phase.</title>
        <authorList>
            <person name="Zhang G."/>
        </authorList>
    </citation>
    <scope>NUCLEOTIDE SEQUENCE [LARGE SCALE GENOMIC DNA]</scope>
    <source>
        <strain evidence="4">B10K-DU-012-10</strain>
        <tissue evidence="4">Blood</tissue>
    </source>
</reference>
<dbReference type="EMBL" id="VZRJ01013354">
    <property type="protein sequence ID" value="NWV15284.1"/>
    <property type="molecule type" value="Genomic_DNA"/>
</dbReference>
<dbReference type="Proteomes" id="UP000584880">
    <property type="component" value="Unassembled WGS sequence"/>
</dbReference>
<sequence>SVCEGGELFTWGQNNHGQLGVGSQTRLIPQPQPVERLKGIPIAQIAAGGAHSTTVSLSGAVFSWGKNDFGQLGLGDTKDRNCPSYVGALEHWKTVFISCGADHTAVLSKEGLVCTFGAGGAGQLGHNSTQNELLPRAVAELWGARVSSIACGRWETPMTCLLRQHTLVYVPSLDKFYFFGSDDEGQLGDERKPKQLIPLPINSPENTGESRQSNDHCRCIQSIFVSSMEVLKSCNDWLEKKNNPICYTCNLVNVFMYFTQNSYLNGIATLKDKEVDAWISNSSSKHWKNITKKIRLIFSSEACINGSFLEKRDRHFKTSKEVSGVDMSEVKRFYEKISKKPTVYQEV</sequence>
<feature type="non-terminal residue" evidence="4">
    <location>
        <position position="1"/>
    </location>
</feature>
<dbReference type="PANTHER" id="PTHR22870:SF408">
    <property type="entry name" value="OS09G0560450 PROTEIN"/>
    <property type="match status" value="1"/>
</dbReference>
<evidence type="ECO:0000313" key="5">
    <source>
        <dbReference type="Proteomes" id="UP000584880"/>
    </source>
</evidence>
<feature type="repeat" description="RCC1" evidence="2">
    <location>
        <begin position="111"/>
        <end position="162"/>
    </location>
</feature>
<dbReference type="InterPro" id="IPR051210">
    <property type="entry name" value="Ub_ligase/GEF_domain"/>
</dbReference>
<dbReference type="GO" id="GO:0016874">
    <property type="term" value="F:ligase activity"/>
    <property type="evidence" value="ECO:0007669"/>
    <property type="project" value="UniProtKB-KW"/>
</dbReference>
<feature type="region of interest" description="Disordered" evidence="3">
    <location>
        <begin position="189"/>
        <end position="213"/>
    </location>
</feature>
<organism evidence="4 5">
    <name type="scientific">Ptilonorhynchus violaceus</name>
    <name type="common">Satin bowerbird</name>
    <name type="synonym">Pyrrhocorax violaceus</name>
    <dbReference type="NCBI Taxonomy" id="28724"/>
    <lineage>
        <taxon>Eukaryota</taxon>
        <taxon>Metazoa</taxon>
        <taxon>Chordata</taxon>
        <taxon>Craniata</taxon>
        <taxon>Vertebrata</taxon>
        <taxon>Euteleostomi</taxon>
        <taxon>Archelosauria</taxon>
        <taxon>Archosauria</taxon>
        <taxon>Dinosauria</taxon>
        <taxon>Saurischia</taxon>
        <taxon>Theropoda</taxon>
        <taxon>Coelurosauria</taxon>
        <taxon>Aves</taxon>
        <taxon>Neognathae</taxon>
        <taxon>Neoaves</taxon>
        <taxon>Telluraves</taxon>
        <taxon>Australaves</taxon>
        <taxon>Passeriformes</taxon>
        <taxon>Ptilonorhynchidae</taxon>
        <taxon>Ptilonorhynchus</taxon>
    </lineage>
</organism>
<dbReference type="Gene3D" id="2.130.10.30">
    <property type="entry name" value="Regulator of chromosome condensation 1/beta-lactamase-inhibitor protein II"/>
    <property type="match status" value="1"/>
</dbReference>
<feature type="non-terminal residue" evidence="4">
    <location>
        <position position="347"/>
    </location>
</feature>
<feature type="repeat" description="RCC1" evidence="2">
    <location>
        <begin position="59"/>
        <end position="110"/>
    </location>
</feature>
<proteinExistence type="predicted"/>
<dbReference type="PROSITE" id="PS00626">
    <property type="entry name" value="RCC1_2"/>
    <property type="match status" value="1"/>
</dbReference>
<accession>A0A7K6CKJ1</accession>
<dbReference type="InterPro" id="IPR009091">
    <property type="entry name" value="RCC1/BLIP-II"/>
</dbReference>
<keyword evidence="4" id="KW-0436">Ligase</keyword>
<dbReference type="Pfam" id="PF00415">
    <property type="entry name" value="RCC1"/>
    <property type="match status" value="3"/>
</dbReference>
<dbReference type="InterPro" id="IPR000408">
    <property type="entry name" value="Reg_chr_condens"/>
</dbReference>
<dbReference type="SUPFAM" id="SSF50985">
    <property type="entry name" value="RCC1/BLIP-II"/>
    <property type="match status" value="1"/>
</dbReference>
<dbReference type="AlphaFoldDB" id="A0A7K6CKJ1"/>
<evidence type="ECO:0000256" key="2">
    <source>
        <dbReference type="PROSITE-ProRule" id="PRU00235"/>
    </source>
</evidence>
<gene>
    <name evidence="4" type="primary">Herc5</name>
    <name evidence="4" type="ORF">PTIVIO_R12482</name>
</gene>
<evidence type="ECO:0000256" key="3">
    <source>
        <dbReference type="SAM" id="MobiDB-lite"/>
    </source>
</evidence>
<dbReference type="PRINTS" id="PR00633">
    <property type="entry name" value="RCCNDNSATION"/>
</dbReference>
<comment type="caution">
    <text evidence="4">The sequence shown here is derived from an EMBL/GenBank/DDBJ whole genome shotgun (WGS) entry which is preliminary data.</text>
</comment>
<evidence type="ECO:0000313" key="4">
    <source>
        <dbReference type="EMBL" id="NWV15284.1"/>
    </source>
</evidence>